<keyword evidence="2" id="KW-0812">Transmembrane</keyword>
<dbReference type="SUPFAM" id="SSF81324">
    <property type="entry name" value="Voltage-gated potassium channels"/>
    <property type="match status" value="1"/>
</dbReference>
<dbReference type="EMBL" id="JARYMX010000001">
    <property type="protein sequence ID" value="KAJ9565675.1"/>
    <property type="molecule type" value="Genomic_DNA"/>
</dbReference>
<keyword evidence="5" id="KW-1185">Reference proteome</keyword>
<feature type="domain" description="Potassium channel" evidence="3">
    <location>
        <begin position="28"/>
        <end position="100"/>
    </location>
</feature>
<dbReference type="AlphaFoldDB" id="A0AA38U327"/>
<dbReference type="Gene3D" id="1.10.287.70">
    <property type="match status" value="1"/>
</dbReference>
<evidence type="ECO:0000259" key="3">
    <source>
        <dbReference type="Pfam" id="PF07885"/>
    </source>
</evidence>
<dbReference type="Proteomes" id="UP001172457">
    <property type="component" value="Chromosome 1"/>
</dbReference>
<feature type="transmembrane region" description="Helical" evidence="2">
    <location>
        <begin position="25"/>
        <end position="43"/>
    </location>
</feature>
<reference evidence="4" key="1">
    <citation type="submission" date="2023-03" db="EMBL/GenBank/DDBJ databases">
        <title>Chromosome-scale reference genome and RAD-based genetic map of yellow starthistle (Centaurea solstitialis) reveal putative structural variation and QTLs associated with invader traits.</title>
        <authorList>
            <person name="Reatini B."/>
            <person name="Cang F.A."/>
            <person name="Jiang Q."/>
            <person name="Mckibben M.T.W."/>
            <person name="Barker M.S."/>
            <person name="Rieseberg L.H."/>
            <person name="Dlugosch K.M."/>
        </authorList>
    </citation>
    <scope>NUCLEOTIDE SEQUENCE</scope>
    <source>
        <strain evidence="4">CAN-66</strain>
        <tissue evidence="4">Leaf</tissue>
    </source>
</reference>
<feature type="compositionally biased region" description="Basic and acidic residues" evidence="1">
    <location>
        <begin position="118"/>
        <end position="131"/>
    </location>
</feature>
<organism evidence="4 5">
    <name type="scientific">Centaurea solstitialis</name>
    <name type="common">yellow star-thistle</name>
    <dbReference type="NCBI Taxonomy" id="347529"/>
    <lineage>
        <taxon>Eukaryota</taxon>
        <taxon>Viridiplantae</taxon>
        <taxon>Streptophyta</taxon>
        <taxon>Embryophyta</taxon>
        <taxon>Tracheophyta</taxon>
        <taxon>Spermatophyta</taxon>
        <taxon>Magnoliopsida</taxon>
        <taxon>eudicotyledons</taxon>
        <taxon>Gunneridae</taxon>
        <taxon>Pentapetalae</taxon>
        <taxon>asterids</taxon>
        <taxon>campanulids</taxon>
        <taxon>Asterales</taxon>
        <taxon>Asteraceae</taxon>
        <taxon>Carduoideae</taxon>
        <taxon>Cardueae</taxon>
        <taxon>Centaureinae</taxon>
        <taxon>Centaurea</taxon>
    </lineage>
</organism>
<dbReference type="Pfam" id="PF07885">
    <property type="entry name" value="Ion_trans_2"/>
    <property type="match status" value="1"/>
</dbReference>
<keyword evidence="2" id="KW-1133">Transmembrane helix</keyword>
<evidence type="ECO:0000256" key="2">
    <source>
        <dbReference type="SAM" id="Phobius"/>
    </source>
</evidence>
<evidence type="ECO:0000313" key="5">
    <source>
        <dbReference type="Proteomes" id="UP001172457"/>
    </source>
</evidence>
<evidence type="ECO:0000256" key="1">
    <source>
        <dbReference type="SAM" id="MobiDB-lite"/>
    </source>
</evidence>
<comment type="caution">
    <text evidence="4">The sequence shown here is derived from an EMBL/GenBank/DDBJ whole genome shotgun (WGS) entry which is preliminary data.</text>
</comment>
<accession>A0AA38U327</accession>
<evidence type="ECO:0000313" key="4">
    <source>
        <dbReference type="EMBL" id="KAJ9565675.1"/>
    </source>
</evidence>
<feature type="transmembrane region" description="Helical" evidence="2">
    <location>
        <begin position="78"/>
        <end position="99"/>
    </location>
</feature>
<feature type="region of interest" description="Disordered" evidence="1">
    <location>
        <begin position="113"/>
        <end position="142"/>
    </location>
</feature>
<keyword evidence="2" id="KW-0472">Membrane</keyword>
<sequence>MGKNVATATSKELILSLIKKKVKRIAIYLLLLMFVGTTMLMRIEDLDFIHALYCTSITITSSGTEKCFSTKLGRGFAIVWIILGAICKSYTCFTFTKAYTKIKQQSILKNETTTTELKPPEKKKDRGDNPKGVKGQTSMKEEFERLDDIGGMGKSEIKEKQPWRHSLGKHQPRLLLWFGVFASVRPSGWPQPRHHPRDPRCSAESKTGMTIGVIKAAPEPAATN</sequence>
<protein>
    <recommendedName>
        <fullName evidence="3">Potassium channel domain-containing protein</fullName>
    </recommendedName>
</protein>
<proteinExistence type="predicted"/>
<dbReference type="InterPro" id="IPR013099">
    <property type="entry name" value="K_chnl_dom"/>
</dbReference>
<name>A0AA38U327_9ASTR</name>
<gene>
    <name evidence="4" type="ORF">OSB04_001641</name>
</gene>